<protein>
    <submittedName>
        <fullName evidence="1">Ligase-associated DNA damage response DEXH box helicase</fullName>
    </submittedName>
</protein>
<accession>A0ACD4NXE1</accession>
<dbReference type="Proteomes" id="UP001163223">
    <property type="component" value="Chromosome"/>
</dbReference>
<keyword evidence="1" id="KW-0436">Ligase</keyword>
<organism evidence="1 2">
    <name type="scientific">Antarcticirhabdus aurantiaca</name>
    <dbReference type="NCBI Taxonomy" id="2606717"/>
    <lineage>
        <taxon>Bacteria</taxon>
        <taxon>Pseudomonadati</taxon>
        <taxon>Pseudomonadota</taxon>
        <taxon>Alphaproteobacteria</taxon>
        <taxon>Hyphomicrobiales</taxon>
        <taxon>Aurantimonadaceae</taxon>
        <taxon>Antarcticirhabdus</taxon>
    </lineage>
</organism>
<gene>
    <name evidence="1" type="ORF">OXU80_18235</name>
</gene>
<dbReference type="EMBL" id="CP113520">
    <property type="protein sequence ID" value="WAJ31521.1"/>
    <property type="molecule type" value="Genomic_DNA"/>
</dbReference>
<evidence type="ECO:0000313" key="2">
    <source>
        <dbReference type="Proteomes" id="UP001163223"/>
    </source>
</evidence>
<sequence length="850" mass="93996">MLPPRFRAWFEAKGWAPRDHQLDLLARAEAGRSVLLIAPTGAGKTLAGFLPSLVSLARRKRAAPGTRPRGVHTLYVSPLKALAADIERNLQTPVDGIGLKISVETRTGDTSQVRRQRQKLKPPDILLTTPEQLALLIAAKDARDFFADLETVVFDELHSLVASKRGHLLALGLARLRRLAPGLKTVGLSATVSDPDELRAWLVPQVSMAETEEADEHGELVQPLSDLITVEGGAKPDISILASEARVPWQGHMARYAMPEIYEAIKAHKTTLLFVNTRSQAELLFQELWRINEDTLPIALHHGSLDLGQRKRVEAAMSRNELRAVVATSTLDLGIDWGDVDLVVHVGAPKGASRLAQRIGRANHRMDEPSKAILVPANRFEVMECQVALDANYLGHQDSPPMRAGCLDVLAQHVLGMAVAEPFRADDLFAEVCTALPYRDLDRPTFDQVIDFVATGGYALRVYEQYAKIRLTEDGTWRVTHPRIAQNYRMNAGTIIESETLSVRLIRRKTTSAIKRGGPVLGKIEENFLETLSPGDTFLFAGQVLAFQGIHEMECLVTKTQDDEAKVPYYGGSKFPLTTYLAAQVRAMLADPARWGALPDQVRDWLAIQSRKSAIPGADELLIETFPVGNRFFMVAYPFEGRLAHQTLGMLLTRRLERAGAKPLGFVATDYALSIWGRGDMGAMIASDRISLDALFDEDMLGDDLEAWMADSWMLKRSFRQCAVIAGLVPKRFPGQEKTGRQVTVSSDLVYDVLRAHEPDHVLLKATWADAATGLLDVARVSDLLARIRHHIRHQDLEEISPLAVPIMLEAGRERIDGEGSDELLSVAAEAALVEKALSEKNKFYSTKWT</sequence>
<name>A0ACD4NXE1_9HYPH</name>
<evidence type="ECO:0000313" key="1">
    <source>
        <dbReference type="EMBL" id="WAJ31521.1"/>
    </source>
</evidence>
<proteinExistence type="predicted"/>
<reference evidence="1" key="1">
    <citation type="submission" date="2022-11" db="EMBL/GenBank/DDBJ databases">
        <title>beta-Carotene-producing bacterium, Jeongeuplla avenae sp. nov., alleviates the salt stress of Arabidopsis seedlings.</title>
        <authorList>
            <person name="Jiang L."/>
            <person name="Lee J."/>
        </authorList>
    </citation>
    <scope>NUCLEOTIDE SEQUENCE</scope>
    <source>
        <strain evidence="1">DY_R2A_6</strain>
    </source>
</reference>
<keyword evidence="2" id="KW-1185">Reference proteome</keyword>